<dbReference type="Gene3D" id="3.40.50.1000">
    <property type="entry name" value="HAD superfamily/HAD-like"/>
    <property type="match status" value="1"/>
</dbReference>
<dbReference type="Proteomes" id="UP000317977">
    <property type="component" value="Unassembled WGS sequence"/>
</dbReference>
<dbReference type="SFLD" id="SFLDG00002">
    <property type="entry name" value="C1.7:_P-type_atpase_like"/>
    <property type="match status" value="1"/>
</dbReference>
<dbReference type="InterPro" id="IPR027256">
    <property type="entry name" value="P-typ_ATPase_IB"/>
</dbReference>
<dbReference type="InterPro" id="IPR059000">
    <property type="entry name" value="ATPase_P-type_domA"/>
</dbReference>
<dbReference type="InterPro" id="IPR044492">
    <property type="entry name" value="P_typ_ATPase_HD_dom"/>
</dbReference>
<keyword evidence="4 8" id="KW-0479">Metal-binding</keyword>
<dbReference type="InterPro" id="IPR023214">
    <property type="entry name" value="HAD_sf"/>
</dbReference>
<feature type="domain" description="HMA" evidence="10">
    <location>
        <begin position="109"/>
        <end position="175"/>
    </location>
</feature>
<gene>
    <name evidence="11" type="primary">copA_1</name>
    <name evidence="11" type="ORF">Poly59_15440</name>
</gene>
<feature type="transmembrane region" description="Helical" evidence="8">
    <location>
        <begin position="442"/>
        <end position="463"/>
    </location>
</feature>
<evidence type="ECO:0000259" key="10">
    <source>
        <dbReference type="PROSITE" id="PS50846"/>
    </source>
</evidence>
<feature type="transmembrane region" description="Helical" evidence="8">
    <location>
        <begin position="800"/>
        <end position="820"/>
    </location>
</feature>
<evidence type="ECO:0000256" key="7">
    <source>
        <dbReference type="ARBA" id="ARBA00023136"/>
    </source>
</evidence>
<keyword evidence="8" id="KW-0067">ATP-binding</keyword>
<dbReference type="Pfam" id="PF00702">
    <property type="entry name" value="Hydrolase"/>
    <property type="match status" value="1"/>
</dbReference>
<dbReference type="GO" id="GO:0005524">
    <property type="term" value="F:ATP binding"/>
    <property type="evidence" value="ECO:0007669"/>
    <property type="project" value="UniProtKB-UniRule"/>
</dbReference>
<feature type="transmembrane region" description="Helical" evidence="8">
    <location>
        <begin position="289"/>
        <end position="307"/>
    </location>
</feature>
<dbReference type="SUPFAM" id="SSF55008">
    <property type="entry name" value="HMA, heavy metal-associated domain"/>
    <property type="match status" value="1"/>
</dbReference>
<dbReference type="PANTHER" id="PTHR46594">
    <property type="entry name" value="P-TYPE CATION-TRANSPORTING ATPASE"/>
    <property type="match status" value="1"/>
</dbReference>
<keyword evidence="3 8" id="KW-0812">Transmembrane</keyword>
<dbReference type="InterPro" id="IPR006121">
    <property type="entry name" value="HMA_dom"/>
</dbReference>
<dbReference type="NCBIfam" id="TIGR01525">
    <property type="entry name" value="ATPase-IB_hvy"/>
    <property type="match status" value="1"/>
</dbReference>
<dbReference type="SUPFAM" id="SSF81653">
    <property type="entry name" value="Calcium ATPase, transduction domain A"/>
    <property type="match status" value="1"/>
</dbReference>
<keyword evidence="7 8" id="KW-0472">Membrane</keyword>
<comment type="subcellular location">
    <subcellularLocation>
        <location evidence="8">Cell membrane</location>
    </subcellularLocation>
    <subcellularLocation>
        <location evidence="1">Membrane</location>
    </subcellularLocation>
</comment>
<comment type="caution">
    <text evidence="11">The sequence shown here is derived from an EMBL/GenBank/DDBJ whole genome shotgun (WGS) entry which is preliminary data.</text>
</comment>
<comment type="similarity">
    <text evidence="2 8">Belongs to the cation transport ATPase (P-type) (TC 3.A.3) family. Type IB subfamily.</text>
</comment>
<dbReference type="Gene3D" id="2.70.150.10">
    <property type="entry name" value="Calcium-transporting ATPase, cytoplasmic transduction domain A"/>
    <property type="match status" value="1"/>
</dbReference>
<evidence type="ECO:0000313" key="12">
    <source>
        <dbReference type="Proteomes" id="UP000317977"/>
    </source>
</evidence>
<keyword evidence="5" id="KW-1278">Translocase</keyword>
<keyword evidence="8" id="KW-0547">Nucleotide-binding</keyword>
<dbReference type="GO" id="GO:0019829">
    <property type="term" value="F:ATPase-coupled monoatomic cation transmembrane transporter activity"/>
    <property type="evidence" value="ECO:0007669"/>
    <property type="project" value="InterPro"/>
</dbReference>
<protein>
    <submittedName>
        <fullName evidence="11">Putative copper-importing P-type ATPase A</fullName>
    </submittedName>
</protein>
<dbReference type="InterPro" id="IPR036412">
    <property type="entry name" value="HAD-like_sf"/>
</dbReference>
<feature type="transmembrane region" description="Helical" evidence="8">
    <location>
        <begin position="192"/>
        <end position="215"/>
    </location>
</feature>
<dbReference type="RefSeq" id="WP_246151466.1">
    <property type="nucleotide sequence ID" value="NZ_SJPX01000002.1"/>
</dbReference>
<feature type="transmembrane region" description="Helical" evidence="8">
    <location>
        <begin position="772"/>
        <end position="794"/>
    </location>
</feature>
<dbReference type="PROSITE" id="PS50846">
    <property type="entry name" value="HMA_2"/>
    <property type="match status" value="1"/>
</dbReference>
<dbReference type="Gene3D" id="3.40.1110.10">
    <property type="entry name" value="Calcium-transporting ATPase, cytoplasmic domain N"/>
    <property type="match status" value="1"/>
</dbReference>
<evidence type="ECO:0000256" key="8">
    <source>
        <dbReference type="RuleBase" id="RU362081"/>
    </source>
</evidence>
<proteinExistence type="inferred from homology"/>
<dbReference type="PROSITE" id="PS00154">
    <property type="entry name" value="ATPASE_E1_E2"/>
    <property type="match status" value="1"/>
</dbReference>
<evidence type="ECO:0000256" key="3">
    <source>
        <dbReference type="ARBA" id="ARBA00022692"/>
    </source>
</evidence>
<organism evidence="11 12">
    <name type="scientific">Rubripirellula reticaptiva</name>
    <dbReference type="NCBI Taxonomy" id="2528013"/>
    <lineage>
        <taxon>Bacteria</taxon>
        <taxon>Pseudomonadati</taxon>
        <taxon>Planctomycetota</taxon>
        <taxon>Planctomycetia</taxon>
        <taxon>Pirellulales</taxon>
        <taxon>Pirellulaceae</taxon>
        <taxon>Rubripirellula</taxon>
    </lineage>
</organism>
<dbReference type="EMBL" id="SJPX01000002">
    <property type="protein sequence ID" value="TWU55247.1"/>
    <property type="molecule type" value="Genomic_DNA"/>
</dbReference>
<evidence type="ECO:0000313" key="11">
    <source>
        <dbReference type="EMBL" id="TWU55247.1"/>
    </source>
</evidence>
<dbReference type="InterPro" id="IPR021993">
    <property type="entry name" value="ATPase-cat-bd"/>
</dbReference>
<accession>A0A5C6F476</accession>
<dbReference type="Pfam" id="PF00403">
    <property type="entry name" value="HMA"/>
    <property type="match status" value="1"/>
</dbReference>
<dbReference type="InterPro" id="IPR008250">
    <property type="entry name" value="ATPase_P-typ_transduc_dom_A_sf"/>
</dbReference>
<dbReference type="NCBIfam" id="TIGR01494">
    <property type="entry name" value="ATPase_P-type"/>
    <property type="match status" value="1"/>
</dbReference>
<evidence type="ECO:0000256" key="5">
    <source>
        <dbReference type="ARBA" id="ARBA00022967"/>
    </source>
</evidence>
<dbReference type="InterPro" id="IPR023299">
    <property type="entry name" value="ATPase_P-typ_cyto_dom_N"/>
</dbReference>
<evidence type="ECO:0000256" key="6">
    <source>
        <dbReference type="ARBA" id="ARBA00022989"/>
    </source>
</evidence>
<dbReference type="InterPro" id="IPR023298">
    <property type="entry name" value="ATPase_P-typ_TM_dom_sf"/>
</dbReference>
<dbReference type="NCBIfam" id="TIGR01511">
    <property type="entry name" value="ATPase-IB1_Cu"/>
    <property type="match status" value="1"/>
</dbReference>
<dbReference type="InterPro" id="IPR001757">
    <property type="entry name" value="P_typ_ATPase"/>
</dbReference>
<dbReference type="Pfam" id="PF12156">
    <property type="entry name" value="ATPase-cat_bd"/>
    <property type="match status" value="1"/>
</dbReference>
<dbReference type="SUPFAM" id="SSF81665">
    <property type="entry name" value="Calcium ATPase, transmembrane domain M"/>
    <property type="match status" value="1"/>
</dbReference>
<dbReference type="GO" id="GO:0005886">
    <property type="term" value="C:plasma membrane"/>
    <property type="evidence" value="ECO:0007669"/>
    <property type="project" value="UniProtKB-SubCell"/>
</dbReference>
<dbReference type="Pfam" id="PF00122">
    <property type="entry name" value="E1-E2_ATPase"/>
    <property type="match status" value="1"/>
</dbReference>
<dbReference type="PANTHER" id="PTHR46594:SF4">
    <property type="entry name" value="P-TYPE CATION-TRANSPORTING ATPASE"/>
    <property type="match status" value="1"/>
</dbReference>
<dbReference type="Gene3D" id="3.30.70.100">
    <property type="match status" value="1"/>
</dbReference>
<dbReference type="SUPFAM" id="SSF56784">
    <property type="entry name" value="HAD-like"/>
    <property type="match status" value="1"/>
</dbReference>
<keyword evidence="8" id="KW-1003">Cell membrane</keyword>
<reference evidence="11 12" key="1">
    <citation type="submission" date="2019-02" db="EMBL/GenBank/DDBJ databases">
        <title>Deep-cultivation of Planctomycetes and their phenomic and genomic characterization uncovers novel biology.</title>
        <authorList>
            <person name="Wiegand S."/>
            <person name="Jogler M."/>
            <person name="Boedeker C."/>
            <person name="Pinto D."/>
            <person name="Vollmers J."/>
            <person name="Rivas-Marin E."/>
            <person name="Kohn T."/>
            <person name="Peeters S.H."/>
            <person name="Heuer A."/>
            <person name="Rast P."/>
            <person name="Oberbeckmann S."/>
            <person name="Bunk B."/>
            <person name="Jeske O."/>
            <person name="Meyerdierks A."/>
            <person name="Storesund J.E."/>
            <person name="Kallscheuer N."/>
            <person name="Luecker S."/>
            <person name="Lage O.M."/>
            <person name="Pohl T."/>
            <person name="Merkel B.J."/>
            <person name="Hornburger P."/>
            <person name="Mueller R.-W."/>
            <person name="Bruemmer F."/>
            <person name="Labrenz M."/>
            <person name="Spormann A.M."/>
            <person name="Op Den Camp H."/>
            <person name="Overmann J."/>
            <person name="Amann R."/>
            <person name="Jetten M.S.M."/>
            <person name="Mascher T."/>
            <person name="Medema M.H."/>
            <person name="Devos D.P."/>
            <person name="Kaster A.-K."/>
            <person name="Ovreas L."/>
            <person name="Rohde M."/>
            <person name="Galperin M.Y."/>
            <person name="Jogler C."/>
        </authorList>
    </citation>
    <scope>NUCLEOTIDE SEQUENCE [LARGE SCALE GENOMIC DNA]</scope>
    <source>
        <strain evidence="11 12">Poly59</strain>
    </source>
</reference>
<evidence type="ECO:0000256" key="4">
    <source>
        <dbReference type="ARBA" id="ARBA00022723"/>
    </source>
</evidence>
<feature type="transmembrane region" description="Helical" evidence="8">
    <location>
        <begin position="475"/>
        <end position="498"/>
    </location>
</feature>
<evidence type="ECO:0000256" key="9">
    <source>
        <dbReference type="SAM" id="MobiDB-lite"/>
    </source>
</evidence>
<feature type="transmembrane region" description="Helical" evidence="8">
    <location>
        <begin position="227"/>
        <end position="245"/>
    </location>
</feature>
<name>A0A5C6F476_9BACT</name>
<dbReference type="InterPro" id="IPR018303">
    <property type="entry name" value="ATPase_P-typ_P_site"/>
</dbReference>
<sequence>MSLIPASSETTKSAHDNQVRRVELDCVHCGLPTPCMSDTDPATVFCCNGCRGAYELIHGWGLDDYYALRNQVSGAAAAPAAGEKSRYDAFDSDAFLGASAPRIGGDGIATAELAVHGLHCAACAWLIENAAARAPGWRVARVKMSDHTLRVMFNPKQIVLSDIARLMDRLGYEIAPLSAKRNDHFRLENRRLLMQIAIAGFCAMNAMWIAVALYAGDASGVDPGQRFFLRMIGTGLGMAAVAIPGRTFFKGAIASLRTRTPHMDLPVALGLSVGTIAGVTSALTGVGDVYFDSLAVLVFLLLIGRWIQFHQQHRAAKAVDLLLRITPIHAQRLTTDGKPEWVLVDTLKPADVIRVSPGESISADGRIVAGQSMLDRSLLTGESRSVAANCGDEVSAGTLNLVRPIDVEVVATGRDSRIGKVMQSVEAAASEKTPVVQLADRIGGVFVVVVTVLAMLVLAGWWASGWAVAASHATSLLIVACPCALALATPLAIAVSLGRAAKRKILIRDGSSLQQLSKPGALWFDKTGTLTQGRPQAELVLGTDEVVRMAAQVEFGCCHPTAEAIVRYACLGTNERDHRDTGVEVHRSGVAGVVDHHRVLVGSVLFIEHQGCLIGQSVHDAVQRTLAIGASPVVIAVDSEAVCVMGVSDPLRPQAAETIAQLTRQGFTIGILSGDHPDIVRRVASRVGIDRSRVHGGLSPEDKLRIVRNRDDGHVVMVGDGANDAAALAAADVGIAVRGGAEVSLQAAPVFIASGDLASIVDLMSGARRTSWLISTAFAVSLSYNLVAVGLAMAGRISPLLAAILMPISSVSVLSLTLLWPTFPKPTGFRSTSPKTRPGTDPSFDQPSEKS</sequence>
<dbReference type="GO" id="GO:0030001">
    <property type="term" value="P:metal ion transport"/>
    <property type="evidence" value="ECO:0007669"/>
    <property type="project" value="UniProtKB-ARBA"/>
</dbReference>
<dbReference type="SFLD" id="SFLDS00003">
    <property type="entry name" value="Haloacid_Dehalogenase"/>
    <property type="match status" value="1"/>
</dbReference>
<keyword evidence="12" id="KW-1185">Reference proteome</keyword>
<dbReference type="SFLD" id="SFLDF00027">
    <property type="entry name" value="p-type_atpase"/>
    <property type="match status" value="1"/>
</dbReference>
<dbReference type="AlphaFoldDB" id="A0A5C6F476"/>
<dbReference type="GO" id="GO:0046872">
    <property type="term" value="F:metal ion binding"/>
    <property type="evidence" value="ECO:0007669"/>
    <property type="project" value="UniProtKB-KW"/>
</dbReference>
<evidence type="ECO:0000256" key="1">
    <source>
        <dbReference type="ARBA" id="ARBA00004370"/>
    </source>
</evidence>
<feature type="region of interest" description="Disordered" evidence="9">
    <location>
        <begin position="828"/>
        <end position="851"/>
    </location>
</feature>
<evidence type="ECO:0000256" key="2">
    <source>
        <dbReference type="ARBA" id="ARBA00006024"/>
    </source>
</evidence>
<dbReference type="PRINTS" id="PR00119">
    <property type="entry name" value="CATATPASE"/>
</dbReference>
<dbReference type="CDD" id="cd00371">
    <property type="entry name" value="HMA"/>
    <property type="match status" value="1"/>
</dbReference>
<dbReference type="InterPro" id="IPR036163">
    <property type="entry name" value="HMA_dom_sf"/>
</dbReference>
<keyword evidence="6 8" id="KW-1133">Transmembrane helix</keyword>
<feature type="transmembrane region" description="Helical" evidence="8">
    <location>
        <begin position="265"/>
        <end position="283"/>
    </location>
</feature>
<dbReference type="GO" id="GO:0016887">
    <property type="term" value="F:ATP hydrolysis activity"/>
    <property type="evidence" value="ECO:0007669"/>
    <property type="project" value="InterPro"/>
</dbReference>